<dbReference type="PANTHER" id="PTHR12393:SF6">
    <property type="entry name" value="SPHINGOMYELIN PHOSPHODIESTERASE 2"/>
    <property type="match status" value="1"/>
</dbReference>
<dbReference type="OrthoDB" id="63412at2759"/>
<feature type="compositionally biased region" description="Gly residues" evidence="1">
    <location>
        <begin position="192"/>
        <end position="224"/>
    </location>
</feature>
<dbReference type="Proteomes" id="UP001165080">
    <property type="component" value="Unassembled WGS sequence"/>
</dbReference>
<dbReference type="SUPFAM" id="SSF140860">
    <property type="entry name" value="Pseudo ankyrin repeat-like"/>
    <property type="match status" value="2"/>
</dbReference>
<evidence type="ECO:0000256" key="1">
    <source>
        <dbReference type="SAM" id="MobiDB-lite"/>
    </source>
</evidence>
<dbReference type="PANTHER" id="PTHR12393">
    <property type="entry name" value="SPHINGOMYELIN PHOSPHODIESTERASE RELATED"/>
    <property type="match status" value="1"/>
</dbReference>
<dbReference type="GO" id="GO:0046513">
    <property type="term" value="P:ceramide biosynthetic process"/>
    <property type="evidence" value="ECO:0007669"/>
    <property type="project" value="TreeGrafter"/>
</dbReference>
<keyword evidence="3" id="KW-1185">Reference proteome</keyword>
<dbReference type="InterPro" id="IPR036770">
    <property type="entry name" value="Ankyrin_rpt-contain_sf"/>
</dbReference>
<dbReference type="Gene3D" id="1.25.40.20">
    <property type="entry name" value="Ankyrin repeat-containing domain"/>
    <property type="match status" value="2"/>
</dbReference>
<evidence type="ECO:0000313" key="3">
    <source>
        <dbReference type="Proteomes" id="UP001165080"/>
    </source>
</evidence>
<dbReference type="GO" id="GO:0016020">
    <property type="term" value="C:membrane"/>
    <property type="evidence" value="ECO:0007669"/>
    <property type="project" value="TreeGrafter"/>
</dbReference>
<comment type="caution">
    <text evidence="2">The sequence shown here is derived from an EMBL/GenBank/DDBJ whole genome shotgun (WGS) entry which is preliminary data.</text>
</comment>
<gene>
    <name evidence="2" type="primary">PLEST010293</name>
    <name evidence="2" type="ORF">PLESTB_000599100</name>
</gene>
<reference evidence="2 3" key="1">
    <citation type="journal article" date="2023" name="Commun. Biol.">
        <title>Reorganization of the ancestral sex-determining regions during the evolution of trioecy in Pleodorina starrii.</title>
        <authorList>
            <person name="Takahashi K."/>
            <person name="Suzuki S."/>
            <person name="Kawai-Toyooka H."/>
            <person name="Yamamoto K."/>
            <person name="Hamaji T."/>
            <person name="Ootsuki R."/>
            <person name="Yamaguchi H."/>
            <person name="Kawachi M."/>
            <person name="Higashiyama T."/>
            <person name="Nozaki H."/>
        </authorList>
    </citation>
    <scope>NUCLEOTIDE SEQUENCE [LARGE SCALE GENOMIC DNA]</scope>
    <source>
        <strain evidence="2 3">NIES-4479</strain>
    </source>
</reference>
<dbReference type="GO" id="GO:0005783">
    <property type="term" value="C:endoplasmic reticulum"/>
    <property type="evidence" value="ECO:0007669"/>
    <property type="project" value="TreeGrafter"/>
</dbReference>
<dbReference type="EMBL" id="BRXU01000005">
    <property type="protein sequence ID" value="GLC52237.1"/>
    <property type="molecule type" value="Genomic_DNA"/>
</dbReference>
<feature type="region of interest" description="Disordered" evidence="1">
    <location>
        <begin position="264"/>
        <end position="290"/>
    </location>
</feature>
<feature type="region of interest" description="Disordered" evidence="1">
    <location>
        <begin position="192"/>
        <end position="225"/>
    </location>
</feature>
<protein>
    <recommendedName>
        <fullName evidence="4">Ankyrin repeat domain-containing protein</fullName>
    </recommendedName>
</protein>
<accession>A0A9W6BIJ5</accession>
<dbReference type="AlphaFoldDB" id="A0A9W6BIJ5"/>
<evidence type="ECO:0008006" key="4">
    <source>
        <dbReference type="Google" id="ProtNLM"/>
    </source>
</evidence>
<feature type="compositionally biased region" description="Basic and acidic residues" evidence="1">
    <location>
        <begin position="274"/>
        <end position="284"/>
    </location>
</feature>
<sequence>MATSTDASRVWLPGIVQRIAGFMSPNEVACTLRLVDKASAQQFSRFQVVRLSLASPSHAFRHRWGAANAYRQLSRLKRLKLLQLTAASGNLENLELALASAGLLVTPEVLEAAAAAGQLHVCQLLRERYVCPWGNSLAAAARGGHWHICEWLLASGCGHDPAAPNAAARAGHISLALWLLLLELPLSGGDSRGGGSGGGGGGSDGGSGGGGGGSDGGSGGGGGSSADVGMSHLGSFLASAASGCSLDVLQQTHDQLARRLRWPTAVSGSDQEQQLEHQQQRRQGDANGGAGQLLLDQATFAASGYGGEILAAAAGSPTPDWQSKVEWLETALGCPRTHEACVEAARGPDALERLQWLALRRGYPTSDPRVTEVAAKSGSLAALRFLVEERGARPGLEAASMAAFHGQLAVLQYLHIRNCPLDLRTALFSASCQGHVAVAVWAVEQLGGEGAAAARRWSDWVAVGDSVEMLARLQERGWVPGGGAFVEGAEGGCEAVLEWLVEHGCPMPVDGRPYLCSARNGDLAMLRCLHRLGCPWGRQMLLSCVSRGCPLPTLRLLRELGCPAPADWSDVVRAAASVPVVADHLAQLQNVLMRRDETQRRPGAAEDK</sequence>
<dbReference type="GO" id="GO:0030149">
    <property type="term" value="P:sphingolipid catabolic process"/>
    <property type="evidence" value="ECO:0007669"/>
    <property type="project" value="TreeGrafter"/>
</dbReference>
<evidence type="ECO:0000313" key="2">
    <source>
        <dbReference type="EMBL" id="GLC52237.1"/>
    </source>
</evidence>
<dbReference type="GO" id="GO:0071944">
    <property type="term" value="C:cell periphery"/>
    <property type="evidence" value="ECO:0007669"/>
    <property type="project" value="TreeGrafter"/>
</dbReference>
<proteinExistence type="predicted"/>
<organism evidence="2 3">
    <name type="scientific">Pleodorina starrii</name>
    <dbReference type="NCBI Taxonomy" id="330485"/>
    <lineage>
        <taxon>Eukaryota</taxon>
        <taxon>Viridiplantae</taxon>
        <taxon>Chlorophyta</taxon>
        <taxon>core chlorophytes</taxon>
        <taxon>Chlorophyceae</taxon>
        <taxon>CS clade</taxon>
        <taxon>Chlamydomonadales</taxon>
        <taxon>Volvocaceae</taxon>
        <taxon>Pleodorina</taxon>
    </lineage>
</organism>
<dbReference type="GO" id="GO:0004620">
    <property type="term" value="F:phospholipase activity"/>
    <property type="evidence" value="ECO:0007669"/>
    <property type="project" value="TreeGrafter"/>
</dbReference>
<name>A0A9W6BIJ5_9CHLO</name>